<feature type="repeat" description="ANK" evidence="3">
    <location>
        <begin position="270"/>
        <end position="302"/>
    </location>
</feature>
<dbReference type="Pfam" id="PF12796">
    <property type="entry name" value="Ank_2"/>
    <property type="match status" value="1"/>
</dbReference>
<dbReference type="PROSITE" id="PS50088">
    <property type="entry name" value="ANK_REPEAT"/>
    <property type="match status" value="3"/>
</dbReference>
<dbReference type="Gene3D" id="1.25.40.20">
    <property type="entry name" value="Ankyrin repeat-containing domain"/>
    <property type="match status" value="1"/>
</dbReference>
<evidence type="ECO:0000313" key="5">
    <source>
        <dbReference type="Proteomes" id="UP001172102"/>
    </source>
</evidence>
<dbReference type="EMBL" id="JAUKUA010000001">
    <property type="protein sequence ID" value="KAK0729629.1"/>
    <property type="molecule type" value="Genomic_DNA"/>
</dbReference>
<proteinExistence type="predicted"/>
<keyword evidence="2 3" id="KW-0040">ANK repeat</keyword>
<feature type="repeat" description="ANK" evidence="3">
    <location>
        <begin position="303"/>
        <end position="335"/>
    </location>
</feature>
<dbReference type="InterPro" id="IPR002110">
    <property type="entry name" value="Ankyrin_rpt"/>
</dbReference>
<organism evidence="4 5">
    <name type="scientific">Lasiosphaeris hirsuta</name>
    <dbReference type="NCBI Taxonomy" id="260670"/>
    <lineage>
        <taxon>Eukaryota</taxon>
        <taxon>Fungi</taxon>
        <taxon>Dikarya</taxon>
        <taxon>Ascomycota</taxon>
        <taxon>Pezizomycotina</taxon>
        <taxon>Sordariomycetes</taxon>
        <taxon>Sordariomycetidae</taxon>
        <taxon>Sordariales</taxon>
        <taxon>Lasiosphaeriaceae</taxon>
        <taxon>Lasiosphaeris</taxon>
    </lineage>
</organism>
<reference evidence="4" key="1">
    <citation type="submission" date="2023-06" db="EMBL/GenBank/DDBJ databases">
        <title>Genome-scale phylogeny and comparative genomics of the fungal order Sordariales.</title>
        <authorList>
            <consortium name="Lawrence Berkeley National Laboratory"/>
            <person name="Hensen N."/>
            <person name="Bonometti L."/>
            <person name="Westerberg I."/>
            <person name="Brannstrom I.O."/>
            <person name="Guillou S."/>
            <person name="Cros-Aarteil S."/>
            <person name="Calhoun S."/>
            <person name="Haridas S."/>
            <person name="Kuo A."/>
            <person name="Mondo S."/>
            <person name="Pangilinan J."/>
            <person name="Riley R."/>
            <person name="Labutti K."/>
            <person name="Andreopoulos B."/>
            <person name="Lipzen A."/>
            <person name="Chen C."/>
            <person name="Yanf M."/>
            <person name="Daum C."/>
            <person name="Ng V."/>
            <person name="Clum A."/>
            <person name="Steindorff A."/>
            <person name="Ohm R."/>
            <person name="Martin F."/>
            <person name="Silar P."/>
            <person name="Natvig D."/>
            <person name="Lalanne C."/>
            <person name="Gautier V."/>
            <person name="Ament-Velasquez S.L."/>
            <person name="Kruys A."/>
            <person name="Hutchinson M.I."/>
            <person name="Powell A.J."/>
            <person name="Barry K."/>
            <person name="Miller A.N."/>
            <person name="Grigoriev I.V."/>
            <person name="Debuchy R."/>
            <person name="Gladieux P."/>
            <person name="Thoren M.H."/>
            <person name="Johannesson H."/>
        </authorList>
    </citation>
    <scope>NUCLEOTIDE SEQUENCE</scope>
    <source>
        <strain evidence="4">SMH4607-1</strain>
    </source>
</reference>
<feature type="non-terminal residue" evidence="4">
    <location>
        <position position="351"/>
    </location>
</feature>
<accession>A0AA40B8P1</accession>
<dbReference type="Pfam" id="PF00023">
    <property type="entry name" value="Ank"/>
    <property type="match status" value="1"/>
</dbReference>
<feature type="repeat" description="ANK" evidence="3">
    <location>
        <begin position="237"/>
        <end position="269"/>
    </location>
</feature>
<keyword evidence="5" id="KW-1185">Reference proteome</keyword>
<evidence type="ECO:0000256" key="2">
    <source>
        <dbReference type="ARBA" id="ARBA00023043"/>
    </source>
</evidence>
<evidence type="ECO:0000256" key="3">
    <source>
        <dbReference type="PROSITE-ProRule" id="PRU00023"/>
    </source>
</evidence>
<sequence>MADPLSIITGIITLGSTLQNVSTLLSNYSNADKRIEEIRRDCEFTHCVLENIKQQLQSNVLPPLRQLSEGESNDTSTGLNLANFLQDSVEQLTLDIKAFLAEIEKLSPSQNADSKLGWLADGKVAWKTSYLKGMQQRISTKRDQLQAVENSLQSQIHTITLGSQAAHRADSMALLSDFVNIFNPRSGIARRISVASDSTPNYGARTSLVSAVRESKKRDAEKLLLDTHPNFHSEDSDELYPLHIAAKNGDIAMIQLLLLSGARVDCYARNRKTPLMFALEHNHAMAAQILVSRGADVSQADSSGQTALGIAARKNLCSVVQQLLSKGADPNAYDQAGRTPLMEAVCREDRD</sequence>
<name>A0AA40B8P1_9PEZI</name>
<dbReference type="Proteomes" id="UP001172102">
    <property type="component" value="Unassembled WGS sequence"/>
</dbReference>
<dbReference type="PANTHER" id="PTHR24198">
    <property type="entry name" value="ANKYRIN REPEAT AND PROTEIN KINASE DOMAIN-CONTAINING PROTEIN"/>
    <property type="match status" value="1"/>
</dbReference>
<dbReference type="SMART" id="SM00248">
    <property type="entry name" value="ANK"/>
    <property type="match status" value="3"/>
</dbReference>
<dbReference type="SUPFAM" id="SSF48403">
    <property type="entry name" value="Ankyrin repeat"/>
    <property type="match status" value="1"/>
</dbReference>
<dbReference type="PROSITE" id="PS50297">
    <property type="entry name" value="ANK_REP_REGION"/>
    <property type="match status" value="3"/>
</dbReference>
<evidence type="ECO:0000313" key="4">
    <source>
        <dbReference type="EMBL" id="KAK0729629.1"/>
    </source>
</evidence>
<dbReference type="AlphaFoldDB" id="A0AA40B8P1"/>
<protein>
    <submittedName>
        <fullName evidence="4">Ankyrin repeat-containing domain protein</fullName>
    </submittedName>
</protein>
<dbReference type="InterPro" id="IPR036770">
    <property type="entry name" value="Ankyrin_rpt-contain_sf"/>
</dbReference>
<comment type="caution">
    <text evidence="4">The sequence shown here is derived from an EMBL/GenBank/DDBJ whole genome shotgun (WGS) entry which is preliminary data.</text>
</comment>
<dbReference type="PANTHER" id="PTHR24198:SF165">
    <property type="entry name" value="ANKYRIN REPEAT-CONTAINING PROTEIN-RELATED"/>
    <property type="match status" value="1"/>
</dbReference>
<keyword evidence="1" id="KW-0677">Repeat</keyword>
<gene>
    <name evidence="4" type="ORF">B0H67DRAFT_501195</name>
</gene>
<evidence type="ECO:0000256" key="1">
    <source>
        <dbReference type="ARBA" id="ARBA00022737"/>
    </source>
</evidence>